<reference evidence="1 2" key="1">
    <citation type="journal article" date="2015" name="Genome Biol. Evol.">
        <title>The genome of winter moth (Operophtera brumata) provides a genomic perspective on sexual dimorphism and phenology.</title>
        <authorList>
            <person name="Derks M.F."/>
            <person name="Smit S."/>
            <person name="Salis L."/>
            <person name="Schijlen E."/>
            <person name="Bossers A."/>
            <person name="Mateman C."/>
            <person name="Pijl A.S."/>
            <person name="de Ridder D."/>
            <person name="Groenen M.A."/>
            <person name="Visser M.E."/>
            <person name="Megens H.J."/>
        </authorList>
    </citation>
    <scope>NUCLEOTIDE SEQUENCE [LARGE SCALE GENOMIC DNA]</scope>
    <source>
        <strain evidence="1">WM2013NL</strain>
        <tissue evidence="1">Head and thorax</tissue>
    </source>
</reference>
<gene>
    <name evidence="1" type="ORF">OBRU01_11636</name>
</gene>
<dbReference type="GO" id="GO:0008270">
    <property type="term" value="F:zinc ion binding"/>
    <property type="evidence" value="ECO:0007669"/>
    <property type="project" value="InterPro"/>
</dbReference>
<accession>A0A0L7LCJ2</accession>
<evidence type="ECO:0000313" key="1">
    <source>
        <dbReference type="EMBL" id="KOB72916.1"/>
    </source>
</evidence>
<dbReference type="GO" id="GO:0003676">
    <property type="term" value="F:nucleic acid binding"/>
    <property type="evidence" value="ECO:0007669"/>
    <property type="project" value="InterPro"/>
</dbReference>
<dbReference type="AlphaFoldDB" id="A0A0L7LCJ2"/>
<dbReference type="SUPFAM" id="SSF57756">
    <property type="entry name" value="Retrovirus zinc finger-like domains"/>
    <property type="match status" value="1"/>
</dbReference>
<dbReference type="Proteomes" id="UP000037510">
    <property type="component" value="Unassembled WGS sequence"/>
</dbReference>
<proteinExistence type="predicted"/>
<dbReference type="EMBL" id="JTDY01001777">
    <property type="protein sequence ID" value="KOB72916.1"/>
    <property type="molecule type" value="Genomic_DNA"/>
</dbReference>
<organism evidence="1 2">
    <name type="scientific">Operophtera brumata</name>
    <name type="common">Winter moth</name>
    <name type="synonym">Phalaena brumata</name>
    <dbReference type="NCBI Taxonomy" id="104452"/>
    <lineage>
        <taxon>Eukaryota</taxon>
        <taxon>Metazoa</taxon>
        <taxon>Ecdysozoa</taxon>
        <taxon>Arthropoda</taxon>
        <taxon>Hexapoda</taxon>
        <taxon>Insecta</taxon>
        <taxon>Pterygota</taxon>
        <taxon>Neoptera</taxon>
        <taxon>Endopterygota</taxon>
        <taxon>Lepidoptera</taxon>
        <taxon>Glossata</taxon>
        <taxon>Ditrysia</taxon>
        <taxon>Geometroidea</taxon>
        <taxon>Geometridae</taxon>
        <taxon>Larentiinae</taxon>
        <taxon>Operophtera</taxon>
    </lineage>
</organism>
<name>A0A0L7LCJ2_OPEBR</name>
<dbReference type="STRING" id="104452.A0A0L7LCJ2"/>
<protein>
    <submittedName>
        <fullName evidence="1">Gag polyprotein</fullName>
    </submittedName>
</protein>
<keyword evidence="2" id="KW-1185">Reference proteome</keyword>
<dbReference type="InterPro" id="IPR036875">
    <property type="entry name" value="Znf_CCHC_sf"/>
</dbReference>
<comment type="caution">
    <text evidence="1">The sequence shown here is derived from an EMBL/GenBank/DDBJ whole genome shotgun (WGS) entry which is preliminary data.</text>
</comment>
<sequence>MATIRFGLLRKQEVEYEITVRGEDPLATVADQRKQIDKLFKLYPHDSIEESPIHENIDYAAANATLTDLLSLSLNSSSDLDRAATFCTHLGYRLGRITPSTTSLKERIARDLVEVERMTAKVNTLKSKATATPTVEKANPFEKLLESQPWKLGATTSQTLPDTLPLEIEPTLSTPHQIGDPALSVQLGRITPSTTSLKERIARDLVEVERMTAKVNTLKSKATASPTVEKANPFEKLLESQPLRLGATTSQNLPDTLPLEIEPTLSTPHQIGDPALSVQCADTKYINDLHKLRYDGTTCVRSFLLRLEEFRLARGISKPKLLNSAYEILTGNTLHWLRHVRPSINTWDELTDRLKEDFDADDFDYMLMTEIRDRTQGDSENIMIYISILSEMIGQLKKQPPAEEVFEIVLHNIRPCYAEVLAVTGVKNLDELITACKNYEKFKSRTKFYHEPPRTNTHTLAPDYAYKGKPTVANLPAKQNYGSNPGTSRYINNYSQRYENRRSNVGKPSAPQQVAPVAAIDAVERSTPGPSAPKNKADTGKYCPRCRRNNHSLNECRQSRFIICFRCGTKDYKTPDCPNCNKPKN</sequence>
<evidence type="ECO:0000313" key="2">
    <source>
        <dbReference type="Proteomes" id="UP000037510"/>
    </source>
</evidence>